<protein>
    <recommendedName>
        <fullName evidence="4">DUF4097 domain-containing protein</fullName>
    </recommendedName>
</protein>
<name>A0A948W938_UNCEI</name>
<keyword evidence="1" id="KW-0732">Signal</keyword>
<accession>A0A948W938</accession>
<organism evidence="2 3">
    <name type="scientific">Eiseniibacteriota bacterium</name>
    <dbReference type="NCBI Taxonomy" id="2212470"/>
    <lineage>
        <taxon>Bacteria</taxon>
        <taxon>Candidatus Eiseniibacteriota</taxon>
    </lineage>
</organism>
<reference evidence="2" key="1">
    <citation type="submission" date="2021-05" db="EMBL/GenBank/DDBJ databases">
        <title>Energy efficiency and biological interactions define the core microbiome of deep oligotrophic groundwater.</title>
        <authorList>
            <person name="Mehrshad M."/>
            <person name="Lopez-Fernandez M."/>
            <person name="Bell E."/>
            <person name="Bernier-Latmani R."/>
            <person name="Bertilsson S."/>
            <person name="Dopson M."/>
        </authorList>
    </citation>
    <scope>NUCLEOTIDE SEQUENCE</scope>
    <source>
        <strain evidence="2">Modern_marine.mb.64</strain>
    </source>
</reference>
<sequence length="285" mass="31889">MTQYIFVLFMIPVIVSSTPVLAADIVVNEDFSKVLRFENPRGERLVIVDNVFGSIDVKGYDGDEIQVRIRKSITARSDEKVKEAQEEVILDIFEGAELIEFYVDGPFRRGGDRGIDWRGYRREGYKVVYDFTLEIPKDCQIDLKTVDEGDINVHSIRGDFQASNVNGAISMKGLRGSGEISAINGKVLIAFDSNPKNKCKFETINGDVRLYFQSDLSADFYMKTMNGEVFTDFEVVSLPGRSEMSEKKNGKSAYKVTHMSGVRAGTGGPECELHTLNGDMFILSQ</sequence>
<gene>
    <name evidence="2" type="ORF">KJ970_20750</name>
</gene>
<dbReference type="EMBL" id="JAHJDP010000119">
    <property type="protein sequence ID" value="MBU2693356.1"/>
    <property type="molecule type" value="Genomic_DNA"/>
</dbReference>
<dbReference type="Proteomes" id="UP000777784">
    <property type="component" value="Unassembled WGS sequence"/>
</dbReference>
<evidence type="ECO:0008006" key="4">
    <source>
        <dbReference type="Google" id="ProtNLM"/>
    </source>
</evidence>
<evidence type="ECO:0000256" key="1">
    <source>
        <dbReference type="SAM" id="SignalP"/>
    </source>
</evidence>
<proteinExistence type="predicted"/>
<dbReference type="AlphaFoldDB" id="A0A948W938"/>
<feature type="chain" id="PRO_5038083231" description="DUF4097 domain-containing protein" evidence="1">
    <location>
        <begin position="23"/>
        <end position="285"/>
    </location>
</feature>
<evidence type="ECO:0000313" key="3">
    <source>
        <dbReference type="Proteomes" id="UP000777784"/>
    </source>
</evidence>
<evidence type="ECO:0000313" key="2">
    <source>
        <dbReference type="EMBL" id="MBU2693356.1"/>
    </source>
</evidence>
<feature type="signal peptide" evidence="1">
    <location>
        <begin position="1"/>
        <end position="22"/>
    </location>
</feature>
<comment type="caution">
    <text evidence="2">The sequence shown here is derived from an EMBL/GenBank/DDBJ whole genome shotgun (WGS) entry which is preliminary data.</text>
</comment>